<keyword evidence="2" id="KW-1185">Reference proteome</keyword>
<comment type="caution">
    <text evidence="1">The sequence shown here is derived from an EMBL/GenBank/DDBJ whole genome shotgun (WGS) entry which is preliminary data.</text>
</comment>
<protein>
    <submittedName>
        <fullName evidence="1">Uncharacterized protein</fullName>
    </submittedName>
</protein>
<accession>A0AC60P6W6</accession>
<feature type="non-terminal residue" evidence="1">
    <location>
        <position position="244"/>
    </location>
</feature>
<name>A0AC60P6W6_IXOPE</name>
<dbReference type="EMBL" id="JABSTQ010011100">
    <property type="protein sequence ID" value="KAG0415194.1"/>
    <property type="molecule type" value="Genomic_DNA"/>
</dbReference>
<sequence>MALRVREAAAPPFHAQALVEGRGVARGEVGLASFDLRCPTLVVAQFQDDQNYTNTLMRLQILEPKELLVPKTALEPHSMGELVQLLRKELPMITVVPLDRRLFNDSAGIEYVRNLCVPEYSSIETEVVNKYYGLSAVAALVQYVEGMQNVTCNPHSIKIIFNSGKGVARLDCTTVRELELLVNKMAPRSGASLFGVLNHTRTPGGARLLRVNVLQPPCDKDAVAQRQRAVREILDEEEFFYGLQ</sequence>
<dbReference type="Proteomes" id="UP000805193">
    <property type="component" value="Unassembled WGS sequence"/>
</dbReference>
<organism evidence="1 2">
    <name type="scientific">Ixodes persulcatus</name>
    <name type="common">Taiga tick</name>
    <dbReference type="NCBI Taxonomy" id="34615"/>
    <lineage>
        <taxon>Eukaryota</taxon>
        <taxon>Metazoa</taxon>
        <taxon>Ecdysozoa</taxon>
        <taxon>Arthropoda</taxon>
        <taxon>Chelicerata</taxon>
        <taxon>Arachnida</taxon>
        <taxon>Acari</taxon>
        <taxon>Parasitiformes</taxon>
        <taxon>Ixodida</taxon>
        <taxon>Ixodoidea</taxon>
        <taxon>Ixodidae</taxon>
        <taxon>Ixodinae</taxon>
        <taxon>Ixodes</taxon>
    </lineage>
</organism>
<evidence type="ECO:0000313" key="2">
    <source>
        <dbReference type="Proteomes" id="UP000805193"/>
    </source>
</evidence>
<gene>
    <name evidence="1" type="ORF">HPB47_007642</name>
</gene>
<proteinExistence type="predicted"/>
<evidence type="ECO:0000313" key="1">
    <source>
        <dbReference type="EMBL" id="KAG0415194.1"/>
    </source>
</evidence>
<reference evidence="1 2" key="1">
    <citation type="journal article" date="2020" name="Cell">
        <title>Large-Scale Comparative Analyses of Tick Genomes Elucidate Their Genetic Diversity and Vector Capacities.</title>
        <authorList>
            <consortium name="Tick Genome and Microbiome Consortium (TIGMIC)"/>
            <person name="Jia N."/>
            <person name="Wang J."/>
            <person name="Shi W."/>
            <person name="Du L."/>
            <person name="Sun Y."/>
            <person name="Zhan W."/>
            <person name="Jiang J.F."/>
            <person name="Wang Q."/>
            <person name="Zhang B."/>
            <person name="Ji P."/>
            <person name="Bell-Sakyi L."/>
            <person name="Cui X.M."/>
            <person name="Yuan T.T."/>
            <person name="Jiang B.G."/>
            <person name="Yang W.F."/>
            <person name="Lam T.T."/>
            <person name="Chang Q.C."/>
            <person name="Ding S.J."/>
            <person name="Wang X.J."/>
            <person name="Zhu J.G."/>
            <person name="Ruan X.D."/>
            <person name="Zhao L."/>
            <person name="Wei J.T."/>
            <person name="Ye R.Z."/>
            <person name="Que T.C."/>
            <person name="Du C.H."/>
            <person name="Zhou Y.H."/>
            <person name="Cheng J.X."/>
            <person name="Dai P.F."/>
            <person name="Guo W.B."/>
            <person name="Han X.H."/>
            <person name="Huang E.J."/>
            <person name="Li L.F."/>
            <person name="Wei W."/>
            <person name="Gao Y.C."/>
            <person name="Liu J.Z."/>
            <person name="Shao H.Z."/>
            <person name="Wang X."/>
            <person name="Wang C.C."/>
            <person name="Yang T.C."/>
            <person name="Huo Q.B."/>
            <person name="Li W."/>
            <person name="Chen H.Y."/>
            <person name="Chen S.E."/>
            <person name="Zhou L.G."/>
            <person name="Ni X.B."/>
            <person name="Tian J.H."/>
            <person name="Sheng Y."/>
            <person name="Liu T."/>
            <person name="Pan Y.S."/>
            <person name="Xia L.Y."/>
            <person name="Li J."/>
            <person name="Zhao F."/>
            <person name="Cao W.C."/>
        </authorList>
    </citation>
    <scope>NUCLEOTIDE SEQUENCE [LARGE SCALE GENOMIC DNA]</scope>
    <source>
        <strain evidence="1">Iper-2018</strain>
    </source>
</reference>